<sequence>MFLTIKTNLSLVFESFVKEVMNRPLNLSRMIIFLVCILYPMLLTGVLSAQEEDEKDSGNFITIRDITLSSSAGKMSPDIDLGFEWSESYSSSFRFMSSQSSYIDTIPDFTESRLSTTTDQQLLNFGVLETMMEVGEEQTLVLEGGYRSRDVDLLEFGYVHFPVSLGGDWVAFENLVNLKFKNFYFDSLYSYMLDFTT</sequence>
<organism evidence="2">
    <name type="scientific">marine metagenome</name>
    <dbReference type="NCBI Taxonomy" id="408172"/>
    <lineage>
        <taxon>unclassified sequences</taxon>
        <taxon>metagenomes</taxon>
        <taxon>ecological metagenomes</taxon>
    </lineage>
</organism>
<dbReference type="AlphaFoldDB" id="A0A382ZS79"/>
<reference evidence="2" key="1">
    <citation type="submission" date="2018-05" db="EMBL/GenBank/DDBJ databases">
        <authorList>
            <person name="Lanie J.A."/>
            <person name="Ng W.-L."/>
            <person name="Kazmierczak K.M."/>
            <person name="Andrzejewski T.M."/>
            <person name="Davidsen T.M."/>
            <person name="Wayne K.J."/>
            <person name="Tettelin H."/>
            <person name="Glass J.I."/>
            <person name="Rusch D."/>
            <person name="Podicherti R."/>
            <person name="Tsui H.-C.T."/>
            <person name="Winkler M.E."/>
        </authorList>
    </citation>
    <scope>NUCLEOTIDE SEQUENCE</scope>
</reference>
<feature type="non-terminal residue" evidence="2">
    <location>
        <position position="197"/>
    </location>
</feature>
<keyword evidence="1" id="KW-1133">Transmembrane helix</keyword>
<evidence type="ECO:0000256" key="1">
    <source>
        <dbReference type="SAM" id="Phobius"/>
    </source>
</evidence>
<evidence type="ECO:0000313" key="2">
    <source>
        <dbReference type="EMBL" id="SVD98367.1"/>
    </source>
</evidence>
<keyword evidence="1" id="KW-0812">Transmembrane</keyword>
<proteinExistence type="predicted"/>
<name>A0A382ZS79_9ZZZZ</name>
<feature type="transmembrane region" description="Helical" evidence="1">
    <location>
        <begin position="30"/>
        <end position="49"/>
    </location>
</feature>
<gene>
    <name evidence="2" type="ORF">METZ01_LOCUS451221</name>
</gene>
<dbReference type="EMBL" id="UINC01186238">
    <property type="protein sequence ID" value="SVD98367.1"/>
    <property type="molecule type" value="Genomic_DNA"/>
</dbReference>
<keyword evidence="1" id="KW-0472">Membrane</keyword>
<accession>A0A382ZS79</accession>
<protein>
    <submittedName>
        <fullName evidence="2">Uncharacterized protein</fullName>
    </submittedName>
</protein>